<reference evidence="2 3" key="1">
    <citation type="submission" date="2017-03" db="EMBL/GenBank/DDBJ databases">
        <title>Genomes of endolithic fungi from Antarctica.</title>
        <authorList>
            <person name="Coleine C."/>
            <person name="Masonjones S."/>
            <person name="Stajich J.E."/>
        </authorList>
    </citation>
    <scope>NUCLEOTIDE SEQUENCE [LARGE SCALE GENOMIC DNA]</scope>
    <source>
        <strain evidence="2 3">CCFEE 6315</strain>
    </source>
</reference>
<accession>A0A4U0TYK7</accession>
<dbReference type="EMBL" id="NAJL01000026">
    <property type="protein sequence ID" value="TKA26865.1"/>
    <property type="molecule type" value="Genomic_DNA"/>
</dbReference>
<dbReference type="Proteomes" id="UP000308549">
    <property type="component" value="Unassembled WGS sequence"/>
</dbReference>
<feature type="domain" description="Heterokaryon incompatibility" evidence="1">
    <location>
        <begin position="4"/>
        <end position="116"/>
    </location>
</feature>
<dbReference type="AlphaFoldDB" id="A0A4U0TYK7"/>
<evidence type="ECO:0000313" key="3">
    <source>
        <dbReference type="Proteomes" id="UP000308549"/>
    </source>
</evidence>
<evidence type="ECO:0000313" key="2">
    <source>
        <dbReference type="EMBL" id="TKA26865.1"/>
    </source>
</evidence>
<organism evidence="2 3">
    <name type="scientific">Salinomyces thailandicus</name>
    <dbReference type="NCBI Taxonomy" id="706561"/>
    <lineage>
        <taxon>Eukaryota</taxon>
        <taxon>Fungi</taxon>
        <taxon>Dikarya</taxon>
        <taxon>Ascomycota</taxon>
        <taxon>Pezizomycotina</taxon>
        <taxon>Dothideomycetes</taxon>
        <taxon>Dothideomycetidae</taxon>
        <taxon>Mycosphaerellales</taxon>
        <taxon>Teratosphaeriaceae</taxon>
        <taxon>Salinomyces</taxon>
    </lineage>
</organism>
<name>A0A4U0TYK7_9PEZI</name>
<dbReference type="InterPro" id="IPR010730">
    <property type="entry name" value="HET"/>
</dbReference>
<gene>
    <name evidence="2" type="ORF">B0A50_04311</name>
</gene>
<dbReference type="PANTHER" id="PTHR24148">
    <property type="entry name" value="ANKYRIN REPEAT DOMAIN-CONTAINING PROTEIN 39 HOMOLOG-RELATED"/>
    <property type="match status" value="1"/>
</dbReference>
<proteinExistence type="predicted"/>
<sequence>MYARANLHACLKLLQRHRLSDDFWIDAICINQGDLEEKGIQVQKMSEIYSQAQVVAICLPASDEEAAVFNEALQIFRDAYRPEIGGPDWHDPRKTYNAVQWLATNPYFRRMWIVQENALASERVLLCGSQQTPFFYVERMVGESEMFVPAGRDQQDFGAPAPKLFNVLLQYEQQQCFDSRDKVYALLGLPQMQKQKIQDVCHADYYRTAQQLLFRILEWFESSSKLTGPADPEVHRSGWTMFETASSGSGVGGPDLQIGDMIYTVPVAATQNNIPILVSLVFRTHSNGQLRPVSYAMDHLGFKASDRRAPSRALVARMPLSRRKEDRGQDIRLHLDPKTALEVTGGKEWRTLGYGWRTLKRLGNVYTSIA</sequence>
<evidence type="ECO:0000259" key="1">
    <source>
        <dbReference type="Pfam" id="PF06985"/>
    </source>
</evidence>
<dbReference type="Pfam" id="PF06985">
    <property type="entry name" value="HET"/>
    <property type="match status" value="1"/>
</dbReference>
<keyword evidence="3" id="KW-1185">Reference proteome</keyword>
<comment type="caution">
    <text evidence="2">The sequence shown here is derived from an EMBL/GenBank/DDBJ whole genome shotgun (WGS) entry which is preliminary data.</text>
</comment>
<protein>
    <recommendedName>
        <fullName evidence="1">Heterokaryon incompatibility domain-containing protein</fullName>
    </recommendedName>
</protein>
<dbReference type="PANTHER" id="PTHR24148:SF64">
    <property type="entry name" value="HETEROKARYON INCOMPATIBILITY DOMAIN-CONTAINING PROTEIN"/>
    <property type="match status" value="1"/>
</dbReference>
<dbReference type="OrthoDB" id="3553147at2759"/>
<dbReference type="InterPro" id="IPR052895">
    <property type="entry name" value="HetReg/Transcr_Mod"/>
</dbReference>